<dbReference type="Gene3D" id="1.20.1340.10">
    <property type="entry name" value="dopa decarboxylase, N-terminal domain"/>
    <property type="match status" value="1"/>
</dbReference>
<keyword evidence="5" id="KW-1185">Reference proteome</keyword>
<name>I1I0V0_BRADI</name>
<dbReference type="EnsemblPlants" id="KQJ95029">
    <property type="protein sequence ID" value="KQJ95029"/>
    <property type="gene ID" value="BRADI_3g14765v3"/>
</dbReference>
<dbReference type="EMBL" id="CM000882">
    <property type="protein sequence ID" value="KQJ95029.1"/>
    <property type="molecule type" value="Genomic_DNA"/>
</dbReference>
<evidence type="ECO:0000313" key="5">
    <source>
        <dbReference type="Proteomes" id="UP000008810"/>
    </source>
</evidence>
<evidence type="ECO:0000256" key="1">
    <source>
        <dbReference type="ARBA" id="ARBA00022793"/>
    </source>
</evidence>
<gene>
    <name evidence="3" type="ORF">BRADI_3g14765v3</name>
</gene>
<dbReference type="OMA" id="HRLYRID"/>
<keyword evidence="1" id="KW-0210">Decarboxylase</keyword>
<dbReference type="InterPro" id="IPR010977">
    <property type="entry name" value="Aromatic_deC"/>
</dbReference>
<dbReference type="eggNOG" id="KOG0628">
    <property type="taxonomic scope" value="Eukaryota"/>
</dbReference>
<dbReference type="PANTHER" id="PTHR11999:SF157">
    <property type="entry name" value="TRYPTOPHAN DECARBOXYLASE 1"/>
    <property type="match status" value="1"/>
</dbReference>
<reference evidence="3 4" key="1">
    <citation type="journal article" date="2010" name="Nature">
        <title>Genome sequencing and analysis of the model grass Brachypodium distachyon.</title>
        <authorList>
            <consortium name="International Brachypodium Initiative"/>
        </authorList>
    </citation>
    <scope>NUCLEOTIDE SEQUENCE [LARGE SCALE GENOMIC DNA]</scope>
    <source>
        <strain evidence="3 4">Bd21</strain>
    </source>
</reference>
<sequence>MPVLPNVKPGYLQDQLSASPPTYSAPFDVTMKEIRNSVVPGMTHWQSPNFFALSNGGSMSFARDTHRLYRIDKINKN</sequence>
<reference evidence="3" key="2">
    <citation type="submission" date="2017-06" db="EMBL/GenBank/DDBJ databases">
        <title>WGS assembly of Brachypodium distachyon.</title>
        <authorList>
            <consortium name="The International Brachypodium Initiative"/>
            <person name="Lucas S."/>
            <person name="Harmon-Smith M."/>
            <person name="Lail K."/>
            <person name="Tice H."/>
            <person name="Grimwood J."/>
            <person name="Bruce D."/>
            <person name="Barry K."/>
            <person name="Shu S."/>
            <person name="Lindquist E."/>
            <person name="Wang M."/>
            <person name="Pitluck S."/>
            <person name="Vogel J.P."/>
            <person name="Garvin D.F."/>
            <person name="Mockler T.C."/>
            <person name="Schmutz J."/>
            <person name="Rokhsar D."/>
            <person name="Bevan M.W."/>
        </authorList>
    </citation>
    <scope>NUCLEOTIDE SEQUENCE</scope>
    <source>
        <strain evidence="3">Bd21</strain>
    </source>
</reference>
<dbReference type="Gramene" id="KQJ95029">
    <property type="protein sequence ID" value="KQJ95029"/>
    <property type="gene ID" value="BRADI_3g14765v3"/>
</dbReference>
<evidence type="ECO:0000256" key="2">
    <source>
        <dbReference type="SAM" id="MobiDB-lite"/>
    </source>
</evidence>
<dbReference type="InParanoid" id="I1I0V0"/>
<dbReference type="Proteomes" id="UP000008810">
    <property type="component" value="Chromosome 3"/>
</dbReference>
<evidence type="ECO:0000313" key="4">
    <source>
        <dbReference type="EnsemblPlants" id="KQJ95029"/>
    </source>
</evidence>
<reference evidence="4" key="3">
    <citation type="submission" date="2018-08" db="UniProtKB">
        <authorList>
            <consortium name="EnsemblPlants"/>
        </authorList>
    </citation>
    <scope>IDENTIFICATION</scope>
    <source>
        <strain evidence="4">cv. Bd21</strain>
    </source>
</reference>
<feature type="region of interest" description="Disordered" evidence="2">
    <location>
        <begin position="1"/>
        <end position="21"/>
    </location>
</feature>
<dbReference type="InterPro" id="IPR015424">
    <property type="entry name" value="PyrdxlP-dep_Trfase"/>
</dbReference>
<dbReference type="HOGENOM" id="CLU_198544_0_0_1"/>
<dbReference type="AlphaFoldDB" id="I1I0V0"/>
<organism evidence="3">
    <name type="scientific">Brachypodium distachyon</name>
    <name type="common">Purple false brome</name>
    <name type="synonym">Trachynia distachya</name>
    <dbReference type="NCBI Taxonomy" id="15368"/>
    <lineage>
        <taxon>Eukaryota</taxon>
        <taxon>Viridiplantae</taxon>
        <taxon>Streptophyta</taxon>
        <taxon>Embryophyta</taxon>
        <taxon>Tracheophyta</taxon>
        <taxon>Spermatophyta</taxon>
        <taxon>Magnoliopsida</taxon>
        <taxon>Liliopsida</taxon>
        <taxon>Poales</taxon>
        <taxon>Poaceae</taxon>
        <taxon>BOP clade</taxon>
        <taxon>Pooideae</taxon>
        <taxon>Stipodae</taxon>
        <taxon>Brachypodieae</taxon>
        <taxon>Brachypodium</taxon>
    </lineage>
</organism>
<dbReference type="OrthoDB" id="782386at2759"/>
<keyword evidence="1" id="KW-0456">Lyase</keyword>
<accession>I1I0V0</accession>
<dbReference type="SUPFAM" id="SSF53383">
    <property type="entry name" value="PLP-dependent transferases"/>
    <property type="match status" value="1"/>
</dbReference>
<proteinExistence type="predicted"/>
<evidence type="ECO:0000313" key="3">
    <source>
        <dbReference type="EMBL" id="KQJ95029.1"/>
    </source>
</evidence>
<protein>
    <submittedName>
        <fullName evidence="3 4">Uncharacterized protein</fullName>
    </submittedName>
</protein>
<dbReference type="PANTHER" id="PTHR11999">
    <property type="entry name" value="GROUP II PYRIDOXAL-5-PHOSPHATE DECARBOXYLASE"/>
    <property type="match status" value="1"/>
</dbReference>